<dbReference type="HOGENOM" id="CLU_885156_0_0_5"/>
<dbReference type="OrthoDB" id="7165262at2"/>
<dbReference type="STRING" id="222891.NSE_0296"/>
<name>Q2GEB0_EHRS3</name>
<proteinExistence type="predicted"/>
<keyword evidence="1" id="KW-1133">Transmembrane helix</keyword>
<evidence type="ECO:0000313" key="2">
    <source>
        <dbReference type="EMBL" id="ABD45932.1"/>
    </source>
</evidence>
<dbReference type="KEGG" id="nse:NSE_0296"/>
<keyword evidence="3" id="KW-1185">Reference proteome</keyword>
<dbReference type="EMBL" id="CP000237">
    <property type="protein sequence ID" value="ABD45932.1"/>
    <property type="molecule type" value="Genomic_DNA"/>
</dbReference>
<feature type="transmembrane region" description="Helical" evidence="1">
    <location>
        <begin position="6"/>
        <end position="27"/>
    </location>
</feature>
<keyword evidence="1" id="KW-0472">Membrane</keyword>
<sequence length="314" mass="35359">MDKARFFLYCCLFVVLLAFCVTGYWFYKTQSLKNNIVSTLGSFSLFEYSGYQLEGFFEYRSRVSFTKPILKIDNLNKPLLVRFDKLIFTSAPWKNEIKVNNPTATVVISAVDGQFHCKNIDEASISSMPAGQNGLAISIRKDNLECYLQNKNTESDTMLFDIAFRMSYSQKNSLESTIDLTLSLGEGTKKIETDITLVNLSERPPTYTLDVKKLDISTPEHRCNISGKMALSPGYVSIAKGKICLAVQGASYLLSSIEKSLDSGLTAQKVHGFLVKVRHFVDKSHDTLHICMQDKNEELVIGTEQNMIPLLKMF</sequence>
<accession>Q2GEB0</accession>
<protein>
    <submittedName>
        <fullName evidence="2">Uncharacterized protein</fullName>
    </submittedName>
</protein>
<gene>
    <name evidence="2" type="ordered locus">NSE_0296</name>
</gene>
<organism evidence="2 3">
    <name type="scientific">Ehrlichia sennetsu (strain ATCC VR-367 / Miyayama)</name>
    <name type="common">Neorickettsia sennetsu</name>
    <dbReference type="NCBI Taxonomy" id="222891"/>
    <lineage>
        <taxon>Bacteria</taxon>
        <taxon>Pseudomonadati</taxon>
        <taxon>Pseudomonadota</taxon>
        <taxon>Alphaproteobacteria</taxon>
        <taxon>Rickettsiales</taxon>
        <taxon>Anaplasmataceae</taxon>
        <taxon>Ehrlichia</taxon>
    </lineage>
</organism>
<dbReference type="Proteomes" id="UP000001942">
    <property type="component" value="Chromosome"/>
</dbReference>
<dbReference type="RefSeq" id="WP_011451692.1">
    <property type="nucleotide sequence ID" value="NC_007798.1"/>
</dbReference>
<reference evidence="2 3" key="1">
    <citation type="journal article" date="2006" name="PLoS Genet.">
        <title>Comparative genomics of emerging human ehrlichiosis agents.</title>
        <authorList>
            <person name="Dunning Hotopp J.C."/>
            <person name="Lin M."/>
            <person name="Madupu R."/>
            <person name="Crabtree J."/>
            <person name="Angiuoli S.V."/>
            <person name="Eisen J.A."/>
            <person name="Seshadri R."/>
            <person name="Ren Q."/>
            <person name="Wu M."/>
            <person name="Utterback T.R."/>
            <person name="Smith S."/>
            <person name="Lewis M."/>
            <person name="Khouri H."/>
            <person name="Zhang C."/>
            <person name="Niu H."/>
            <person name="Lin Q."/>
            <person name="Ohashi N."/>
            <person name="Zhi N."/>
            <person name="Nelson W."/>
            <person name="Brinkac L.M."/>
            <person name="Dodson R.J."/>
            <person name="Rosovitz M.J."/>
            <person name="Sundaram J."/>
            <person name="Daugherty S.C."/>
            <person name="Davidsen T."/>
            <person name="Durkin A.S."/>
            <person name="Gwinn M."/>
            <person name="Haft D.H."/>
            <person name="Selengut J.D."/>
            <person name="Sullivan S.A."/>
            <person name="Zafar N."/>
            <person name="Zhou L."/>
            <person name="Benahmed F."/>
            <person name="Forberger H."/>
            <person name="Halpin R."/>
            <person name="Mulligan S."/>
            <person name="Robinson J."/>
            <person name="White O."/>
            <person name="Rikihisa Y."/>
            <person name="Tettelin H."/>
        </authorList>
    </citation>
    <scope>NUCLEOTIDE SEQUENCE [LARGE SCALE GENOMIC DNA]</scope>
    <source>
        <strain evidence="3">ATCC VR-367 / Miyayama</strain>
    </source>
</reference>
<dbReference type="AlphaFoldDB" id="Q2GEB0"/>
<keyword evidence="1" id="KW-0812">Transmembrane</keyword>
<evidence type="ECO:0000256" key="1">
    <source>
        <dbReference type="SAM" id="Phobius"/>
    </source>
</evidence>
<evidence type="ECO:0000313" key="3">
    <source>
        <dbReference type="Proteomes" id="UP000001942"/>
    </source>
</evidence>